<name>A0A150QXF6_SORCE</name>
<dbReference type="Pfam" id="PF12902">
    <property type="entry name" value="Ferritin-like"/>
    <property type="match status" value="1"/>
</dbReference>
<feature type="domain" description="Iminophenyl-pyruvate dimer synthase" evidence="1">
    <location>
        <begin position="11"/>
        <end position="200"/>
    </location>
</feature>
<dbReference type="AlphaFoldDB" id="A0A150QXF6"/>
<comment type="caution">
    <text evidence="2">The sequence shown here is derived from an EMBL/GenBank/DDBJ whole genome shotgun (WGS) entry which is preliminary data.</text>
</comment>
<gene>
    <name evidence="2" type="ORF">BE15_06500</name>
</gene>
<dbReference type="Proteomes" id="UP000075260">
    <property type="component" value="Unassembled WGS sequence"/>
</dbReference>
<dbReference type="Gene3D" id="1.20.1260.10">
    <property type="match status" value="1"/>
</dbReference>
<organism evidence="2 3">
    <name type="scientific">Sorangium cellulosum</name>
    <name type="common">Polyangium cellulosum</name>
    <dbReference type="NCBI Taxonomy" id="56"/>
    <lineage>
        <taxon>Bacteria</taxon>
        <taxon>Pseudomonadati</taxon>
        <taxon>Myxococcota</taxon>
        <taxon>Polyangia</taxon>
        <taxon>Polyangiales</taxon>
        <taxon>Polyangiaceae</taxon>
        <taxon>Sorangium</taxon>
    </lineage>
</organism>
<protein>
    <recommendedName>
        <fullName evidence="1">Iminophenyl-pyruvate dimer synthase domain-containing protein</fullName>
    </recommendedName>
</protein>
<dbReference type="RefSeq" id="WP_061606183.1">
    <property type="nucleotide sequence ID" value="NZ_JEMA01000251.1"/>
</dbReference>
<accession>A0A150QXF6</accession>
<proteinExistence type="predicted"/>
<sequence>MSPRELLITALSEAAEIEHSITCQYLYAAFSLKSHPEEGGVDWPRLERIRAWKSEILSVARQEMAHHGLVCNLLIALGGAPHFGRAHFPHPVRYCPPYTTFELLPFSEEALDRFACYERLHAPPPDGCAPSGMRSMGDFYRAIRGALEHADRSTPNLFIGPLEHQITNRELRIGKGQFDVVLVPVTDLPSALALLDLIREHDHHERFLAIQRELAELRRQDPAFEPARPVARNPRVYLPQGGSGTATALRHPLTRAAAELFNAAYEVMVLMLTRIYGRSSETAAEADGLLRVAFFPLMTAVIRPLGEVLTRMPVEDDAAVTAGPCFELPFGLPLQPSKRGAWVFLHERLETLAASSARLSAEVGASIEPWAAPMAPRLALLHENLDRLARRFAQQMGLEREPSQQTMKRMR</sequence>
<dbReference type="EMBL" id="JEMA01000251">
    <property type="protein sequence ID" value="KYF72635.1"/>
    <property type="molecule type" value="Genomic_DNA"/>
</dbReference>
<evidence type="ECO:0000313" key="3">
    <source>
        <dbReference type="Proteomes" id="UP000075260"/>
    </source>
</evidence>
<dbReference type="InterPro" id="IPR026820">
    <property type="entry name" value="VioB/RebD_dom"/>
</dbReference>
<dbReference type="OrthoDB" id="9795032at2"/>
<evidence type="ECO:0000313" key="2">
    <source>
        <dbReference type="EMBL" id="KYF72635.1"/>
    </source>
</evidence>
<evidence type="ECO:0000259" key="1">
    <source>
        <dbReference type="Pfam" id="PF12902"/>
    </source>
</evidence>
<reference evidence="2 3" key="1">
    <citation type="submission" date="2014-02" db="EMBL/GenBank/DDBJ databases">
        <title>The small core and large imbalanced accessory genome model reveals a collaborative survival strategy of Sorangium cellulosum strains in nature.</title>
        <authorList>
            <person name="Han K."/>
            <person name="Peng R."/>
            <person name="Blom J."/>
            <person name="Li Y.-Z."/>
        </authorList>
    </citation>
    <scope>NUCLEOTIDE SEQUENCE [LARGE SCALE GENOMIC DNA]</scope>
    <source>
        <strain evidence="2 3">So0008-312</strain>
    </source>
</reference>
<dbReference type="InterPro" id="IPR012347">
    <property type="entry name" value="Ferritin-like"/>
</dbReference>